<feature type="transmembrane region" description="Helical" evidence="8">
    <location>
        <begin position="67"/>
        <end position="91"/>
    </location>
</feature>
<feature type="transmembrane region" description="Helical" evidence="8">
    <location>
        <begin position="127"/>
        <end position="150"/>
    </location>
</feature>
<evidence type="ECO:0000256" key="7">
    <source>
        <dbReference type="ARBA" id="ARBA00023136"/>
    </source>
</evidence>
<gene>
    <name evidence="9" type="ORF">COU47_03255</name>
</gene>
<evidence type="ECO:0000256" key="4">
    <source>
        <dbReference type="ARBA" id="ARBA00022475"/>
    </source>
</evidence>
<dbReference type="Proteomes" id="UP000231503">
    <property type="component" value="Unassembled WGS sequence"/>
</dbReference>
<evidence type="ECO:0000256" key="8">
    <source>
        <dbReference type="RuleBase" id="RU363041"/>
    </source>
</evidence>
<feature type="transmembrane region" description="Helical" evidence="8">
    <location>
        <begin position="190"/>
        <end position="208"/>
    </location>
</feature>
<dbReference type="AlphaFoldDB" id="A0A2H0TCT7"/>
<comment type="similarity">
    <text evidence="2 8">Belongs to the 4-toluene sulfonate uptake permease (TSUP) (TC 2.A.102) family.</text>
</comment>
<evidence type="ECO:0000256" key="6">
    <source>
        <dbReference type="ARBA" id="ARBA00022989"/>
    </source>
</evidence>
<dbReference type="InterPro" id="IPR002781">
    <property type="entry name" value="TM_pro_TauE-like"/>
</dbReference>
<keyword evidence="5 8" id="KW-0812">Transmembrane</keyword>
<dbReference type="EMBL" id="PFCO01000008">
    <property type="protein sequence ID" value="PIR69361.1"/>
    <property type="molecule type" value="Genomic_DNA"/>
</dbReference>
<evidence type="ECO:0000256" key="5">
    <source>
        <dbReference type="ARBA" id="ARBA00022692"/>
    </source>
</evidence>
<dbReference type="PANTHER" id="PTHR30269">
    <property type="entry name" value="TRANSMEMBRANE PROTEIN YFCA"/>
    <property type="match status" value="1"/>
</dbReference>
<dbReference type="GO" id="GO:0005886">
    <property type="term" value="C:plasma membrane"/>
    <property type="evidence" value="ECO:0007669"/>
    <property type="project" value="UniProtKB-SubCell"/>
</dbReference>
<comment type="subcellular location">
    <subcellularLocation>
        <location evidence="1 8">Cell membrane</location>
        <topology evidence="1 8">Multi-pass membrane protein</topology>
    </subcellularLocation>
</comment>
<name>A0A2H0TCT7_9BACT</name>
<comment type="caution">
    <text evidence="9">The sequence shown here is derived from an EMBL/GenBank/DDBJ whole genome shotgun (WGS) entry which is preliminary data.</text>
</comment>
<evidence type="ECO:0000256" key="3">
    <source>
        <dbReference type="ARBA" id="ARBA00022448"/>
    </source>
</evidence>
<feature type="transmembrane region" description="Helical" evidence="8">
    <location>
        <begin position="34"/>
        <end position="55"/>
    </location>
</feature>
<dbReference type="PANTHER" id="PTHR30269:SF37">
    <property type="entry name" value="MEMBRANE TRANSPORTER PROTEIN"/>
    <property type="match status" value="1"/>
</dbReference>
<organism evidence="9 10">
    <name type="scientific">Candidatus Niyogibacteria bacterium CG10_big_fil_rev_8_21_14_0_10_46_36</name>
    <dbReference type="NCBI Taxonomy" id="1974726"/>
    <lineage>
        <taxon>Bacteria</taxon>
        <taxon>Candidatus Niyogiibacteriota</taxon>
    </lineage>
</organism>
<dbReference type="Pfam" id="PF01925">
    <property type="entry name" value="TauE"/>
    <property type="match status" value="1"/>
</dbReference>
<dbReference type="InterPro" id="IPR052017">
    <property type="entry name" value="TSUP"/>
</dbReference>
<evidence type="ECO:0000313" key="9">
    <source>
        <dbReference type="EMBL" id="PIR69361.1"/>
    </source>
</evidence>
<keyword evidence="6 8" id="KW-1133">Transmembrane helix</keyword>
<reference evidence="10" key="1">
    <citation type="submission" date="2017-09" db="EMBL/GenBank/DDBJ databases">
        <title>Depth-based differentiation of microbial function through sediment-hosted aquifers and enrichment of novel symbionts in the deep terrestrial subsurface.</title>
        <authorList>
            <person name="Probst A.J."/>
            <person name="Ladd B."/>
            <person name="Jarett J.K."/>
            <person name="Geller-Mcgrath D.E."/>
            <person name="Sieber C.M.K."/>
            <person name="Emerson J.B."/>
            <person name="Anantharaman K."/>
            <person name="Thomas B.C."/>
            <person name="Malmstrom R."/>
            <person name="Stieglmeier M."/>
            <person name="Klingl A."/>
            <person name="Woyke T."/>
            <person name="Ryan C.M."/>
            <person name="Banfield J.F."/>
        </authorList>
    </citation>
    <scope>NUCLEOTIDE SEQUENCE [LARGE SCALE GENOMIC DNA]</scope>
</reference>
<keyword evidence="3" id="KW-0813">Transport</keyword>
<feature type="transmembrane region" description="Helical" evidence="8">
    <location>
        <begin position="220"/>
        <end position="238"/>
    </location>
</feature>
<sequence length="239" mass="25610">MTEISLVIFLASALVAEAVGTIAGFGSGLMLTPIAAFFFDIKTTIAIVGLFHFIGQFVDGIIWWRYINWRIGLLFSVGGILFSFVGAYLIAYIPGRGLEILLGVFLIAYAILSLIGKEARLPRSDGAIVITGGVVGFVAGVIGTAGAIRTAALSSLHLKKEYFLGTSFAIAFFVDITRIGVYFKTGLLEVNFFLWGAVLVVAVLGSFAGKALVSRIPAPLFNKIIYSILLLAGIRFLFL</sequence>
<evidence type="ECO:0000256" key="2">
    <source>
        <dbReference type="ARBA" id="ARBA00009142"/>
    </source>
</evidence>
<feature type="transmembrane region" description="Helical" evidence="8">
    <location>
        <begin position="97"/>
        <end position="115"/>
    </location>
</feature>
<evidence type="ECO:0000256" key="1">
    <source>
        <dbReference type="ARBA" id="ARBA00004651"/>
    </source>
</evidence>
<keyword evidence="4 8" id="KW-1003">Cell membrane</keyword>
<proteinExistence type="inferred from homology"/>
<keyword evidence="7 8" id="KW-0472">Membrane</keyword>
<evidence type="ECO:0000313" key="10">
    <source>
        <dbReference type="Proteomes" id="UP000231503"/>
    </source>
</evidence>
<accession>A0A2H0TCT7</accession>
<feature type="transmembrane region" description="Helical" evidence="8">
    <location>
        <begin position="162"/>
        <end position="183"/>
    </location>
</feature>
<protein>
    <recommendedName>
        <fullName evidence="8">Probable membrane transporter protein</fullName>
    </recommendedName>
</protein>